<dbReference type="PANTHER" id="PTHR20966">
    <property type="entry name" value="ANKYRIN REPEAT AND SOCS BOX PROTEIN 17"/>
    <property type="match status" value="1"/>
</dbReference>
<keyword evidence="8" id="KW-1185">Reference proteome</keyword>
<dbReference type="InterPro" id="IPR039147">
    <property type="entry name" value="ASB17"/>
</dbReference>
<dbReference type="FunFam" id="1.10.750.20:FF:000001">
    <property type="entry name" value="Ankyrin repeat and SOCS box containing 1"/>
    <property type="match status" value="1"/>
</dbReference>
<evidence type="ECO:0000256" key="5">
    <source>
        <dbReference type="PROSITE-ProRule" id="PRU00023"/>
    </source>
</evidence>
<comment type="pathway">
    <text evidence="1">Protein modification; protein ubiquitination.</text>
</comment>
<dbReference type="Proteomes" id="UP000288216">
    <property type="component" value="Unassembled WGS sequence"/>
</dbReference>
<protein>
    <recommendedName>
        <fullName evidence="6">SOCS box domain-containing protein</fullName>
    </recommendedName>
</protein>
<accession>A0A401Q1D6</accession>
<organism evidence="7 8">
    <name type="scientific">Scyliorhinus torazame</name>
    <name type="common">Cloudy catshark</name>
    <name type="synonym">Catulus torazame</name>
    <dbReference type="NCBI Taxonomy" id="75743"/>
    <lineage>
        <taxon>Eukaryota</taxon>
        <taxon>Metazoa</taxon>
        <taxon>Chordata</taxon>
        <taxon>Craniata</taxon>
        <taxon>Vertebrata</taxon>
        <taxon>Chondrichthyes</taxon>
        <taxon>Elasmobranchii</taxon>
        <taxon>Galeomorphii</taxon>
        <taxon>Galeoidea</taxon>
        <taxon>Carcharhiniformes</taxon>
        <taxon>Scyliorhinidae</taxon>
        <taxon>Scyliorhinus</taxon>
    </lineage>
</organism>
<dbReference type="STRING" id="75743.A0A401Q1D6"/>
<name>A0A401Q1D6_SCYTO</name>
<dbReference type="InterPro" id="IPR036036">
    <property type="entry name" value="SOCS_box-like_dom_sf"/>
</dbReference>
<dbReference type="SMART" id="SM00969">
    <property type="entry name" value="SOCS_box"/>
    <property type="match status" value="1"/>
</dbReference>
<evidence type="ECO:0000256" key="3">
    <source>
        <dbReference type="ARBA" id="ARBA00022786"/>
    </source>
</evidence>
<dbReference type="PROSITE" id="PS50297">
    <property type="entry name" value="ANK_REP_REGION"/>
    <property type="match status" value="1"/>
</dbReference>
<evidence type="ECO:0000256" key="4">
    <source>
        <dbReference type="ARBA" id="ARBA00023043"/>
    </source>
</evidence>
<dbReference type="UniPathway" id="UPA00143"/>
<dbReference type="SUPFAM" id="SSF158235">
    <property type="entry name" value="SOCS box-like"/>
    <property type="match status" value="1"/>
</dbReference>
<reference evidence="7 8" key="1">
    <citation type="journal article" date="2018" name="Nat. Ecol. Evol.">
        <title>Shark genomes provide insights into elasmobranch evolution and the origin of vertebrates.</title>
        <authorList>
            <person name="Hara Y"/>
            <person name="Yamaguchi K"/>
            <person name="Onimaru K"/>
            <person name="Kadota M"/>
            <person name="Koyanagi M"/>
            <person name="Keeley SD"/>
            <person name="Tatsumi K"/>
            <person name="Tanaka K"/>
            <person name="Motone F"/>
            <person name="Kageyama Y"/>
            <person name="Nozu R"/>
            <person name="Adachi N"/>
            <person name="Nishimura O"/>
            <person name="Nakagawa R"/>
            <person name="Tanegashima C"/>
            <person name="Kiyatake I"/>
            <person name="Matsumoto R"/>
            <person name="Murakumo K"/>
            <person name="Nishida K"/>
            <person name="Terakita A"/>
            <person name="Kuratani S"/>
            <person name="Sato K"/>
            <person name="Hyodo S Kuraku.S."/>
        </authorList>
    </citation>
    <scope>NUCLEOTIDE SEQUENCE [LARGE SCALE GENOMIC DNA]</scope>
</reference>
<dbReference type="OMA" id="DFESTHI"/>
<dbReference type="EMBL" id="BFAA01015952">
    <property type="protein sequence ID" value="GCB79207.1"/>
    <property type="molecule type" value="Genomic_DNA"/>
</dbReference>
<dbReference type="PANTHER" id="PTHR20966:SF2">
    <property type="entry name" value="ANKYRIN REPEAT AND SOCS BOX PROTEIN 17"/>
    <property type="match status" value="1"/>
</dbReference>
<dbReference type="AlphaFoldDB" id="A0A401Q1D6"/>
<evidence type="ECO:0000256" key="1">
    <source>
        <dbReference type="ARBA" id="ARBA00004906"/>
    </source>
</evidence>
<dbReference type="PROSITE" id="PS50225">
    <property type="entry name" value="SOCS"/>
    <property type="match status" value="1"/>
</dbReference>
<comment type="caution">
    <text evidence="7">The sequence shown here is derived from an EMBL/GenBank/DDBJ whole genome shotgun (WGS) entry which is preliminary data.</text>
</comment>
<proteinExistence type="inferred from homology"/>
<comment type="similarity">
    <text evidence="2">Belongs to the ankyrin SOCS box (ASB) family.</text>
</comment>
<evidence type="ECO:0000259" key="6">
    <source>
        <dbReference type="PROSITE" id="PS50225"/>
    </source>
</evidence>
<dbReference type="CDD" id="cd03716">
    <property type="entry name" value="SOCS_ASB_like"/>
    <property type="match status" value="1"/>
</dbReference>
<dbReference type="GO" id="GO:0035556">
    <property type="term" value="P:intracellular signal transduction"/>
    <property type="evidence" value="ECO:0007669"/>
    <property type="project" value="InterPro"/>
</dbReference>
<dbReference type="Pfam" id="PF07525">
    <property type="entry name" value="SOCS_box"/>
    <property type="match status" value="1"/>
</dbReference>
<dbReference type="InterPro" id="IPR002110">
    <property type="entry name" value="Ankyrin_rpt"/>
</dbReference>
<dbReference type="Gene3D" id="1.10.750.20">
    <property type="entry name" value="SOCS box"/>
    <property type="match status" value="1"/>
</dbReference>
<feature type="repeat" description="ANK" evidence="5">
    <location>
        <begin position="142"/>
        <end position="166"/>
    </location>
</feature>
<keyword evidence="4 5" id="KW-0040">ANK repeat</keyword>
<dbReference type="OrthoDB" id="6419934at2759"/>
<feature type="domain" description="SOCS box" evidence="6">
    <location>
        <begin position="242"/>
        <end position="291"/>
    </location>
</feature>
<keyword evidence="3" id="KW-0833">Ubl conjugation pathway</keyword>
<evidence type="ECO:0000256" key="2">
    <source>
        <dbReference type="ARBA" id="ARBA00005949"/>
    </source>
</evidence>
<evidence type="ECO:0000313" key="8">
    <source>
        <dbReference type="Proteomes" id="UP000288216"/>
    </source>
</evidence>
<gene>
    <name evidence="7" type="ORF">scyTo_0020181</name>
</gene>
<dbReference type="PROSITE" id="PS50088">
    <property type="entry name" value="ANK_REPEAT"/>
    <property type="match status" value="1"/>
</dbReference>
<dbReference type="InterPro" id="IPR001496">
    <property type="entry name" value="SOCS_box"/>
</dbReference>
<evidence type="ECO:0000313" key="7">
    <source>
        <dbReference type="EMBL" id="GCB79207.1"/>
    </source>
</evidence>
<sequence length="291" mass="33832">MSDDAERCCKGPEVRQTVFGELLEKVAVKRILGPVYRNWEPLIYHTLSHVLRHVDAPGFDSLLSDYIAFVHWPRDKRCLSFYLEFTEICINTILYWLFARKVNPPLVQKLLERTASYLGDRGNQLALIWRTFTPVYNPNPLCGVTPLHFVAQNRQSDILKILLQYGILEREESPMSTILIILFYPTSIARVHDFESTHIIEEAKLCLSLCVRVTYRIHVSQIKAYINFRQQPLISNWLNCIPVTRYQEVCELLHLCRMCIRNCLLTSSGLPRGISLLPLPKSLQNYLNLER</sequence>
<dbReference type="GO" id="GO:0016567">
    <property type="term" value="P:protein ubiquitination"/>
    <property type="evidence" value="ECO:0007669"/>
    <property type="project" value="UniProtKB-UniPathway"/>
</dbReference>